<dbReference type="InterPro" id="IPR002885">
    <property type="entry name" value="PPR_rpt"/>
</dbReference>
<feature type="repeat" description="PPR" evidence="2">
    <location>
        <begin position="264"/>
        <end position="294"/>
    </location>
</feature>
<evidence type="ECO:0000313" key="4">
    <source>
        <dbReference type="Proteomes" id="UP000077755"/>
    </source>
</evidence>
<accession>A0AAF0XV07</accession>
<evidence type="ECO:0008006" key="5">
    <source>
        <dbReference type="Google" id="ProtNLM"/>
    </source>
</evidence>
<dbReference type="SUPFAM" id="SSF48452">
    <property type="entry name" value="TPR-like"/>
    <property type="match status" value="1"/>
</dbReference>
<dbReference type="Pfam" id="PF20431">
    <property type="entry name" value="E_motif"/>
    <property type="match status" value="1"/>
</dbReference>
<evidence type="ECO:0000256" key="2">
    <source>
        <dbReference type="PROSITE-ProRule" id="PRU00708"/>
    </source>
</evidence>
<dbReference type="GO" id="GO:0009451">
    <property type="term" value="P:RNA modification"/>
    <property type="evidence" value="ECO:0007669"/>
    <property type="project" value="InterPro"/>
</dbReference>
<dbReference type="Pfam" id="PF01535">
    <property type="entry name" value="PPR"/>
    <property type="match status" value="4"/>
</dbReference>
<feature type="repeat" description="PPR" evidence="2">
    <location>
        <begin position="171"/>
        <end position="201"/>
    </location>
</feature>
<dbReference type="AlphaFoldDB" id="A0AAF0XV07"/>
<evidence type="ECO:0000313" key="3">
    <source>
        <dbReference type="EMBL" id="WOH14485.1"/>
    </source>
</evidence>
<sequence length="582" mass="65543">MLTLVPKVSALLEKTLTVKQVKQIQAVVLINSLNYLERLVLHRLLNSSCSYSKDTSRYVELFLQHMQNPDVSLWVYNMRFLSKHGQFVEAFAQYVNMRRSGLVPSTFAVSSALKACARLKDLWGGISVHGQIHKYEFSDDVYVQTALVDFYSKLNDIETSRKVFDDMKRKNVVSWNSLLIGYLKNGNLSMAQSFFDEIPEKDVLSWNSMITGYLRTGNINHAYSLFQKMPERNTASWNAIIGGYVKCGKIELARAFYDLMPKRNNVSCITMIAGYSRCGNVESANEMFCKMDEKDQVLYNAMIACFSQNSRPREALQLFNDMIQPHTNIQPDKMTLSSVISACSQLGDLSFGVWTESYMRKLGIRMDDHLATAFIDLYAKSGSIDKAFELFRGLRKKDVVAYTAMIMGCGINGRDSDAIELFEEMIHSKLSPNLVTFTGLLTAFSHVGLVEEGYHCFNSMKNYGLVPSADHYSLMVDLLGRAGKLVEARDLIKSMPMQPHAGVWGSLLSACNLHNNVELGEIAAKHCFALEPDTTSYRSLLANIYFSAGRWDDAKRLQTAIHDTAMEKGMAKISGSSWMVHS</sequence>
<organism evidence="3 4">
    <name type="scientific">Daucus carota subsp. sativus</name>
    <name type="common">Carrot</name>
    <dbReference type="NCBI Taxonomy" id="79200"/>
    <lineage>
        <taxon>Eukaryota</taxon>
        <taxon>Viridiplantae</taxon>
        <taxon>Streptophyta</taxon>
        <taxon>Embryophyta</taxon>
        <taxon>Tracheophyta</taxon>
        <taxon>Spermatophyta</taxon>
        <taxon>Magnoliopsida</taxon>
        <taxon>eudicotyledons</taxon>
        <taxon>Gunneridae</taxon>
        <taxon>Pentapetalae</taxon>
        <taxon>asterids</taxon>
        <taxon>campanulids</taxon>
        <taxon>Apiales</taxon>
        <taxon>Apiaceae</taxon>
        <taxon>Apioideae</taxon>
        <taxon>Scandiceae</taxon>
        <taxon>Daucinae</taxon>
        <taxon>Daucus</taxon>
        <taxon>Daucus sect. Daucus</taxon>
    </lineage>
</organism>
<feature type="repeat" description="PPR" evidence="2">
    <location>
        <begin position="202"/>
        <end position="236"/>
    </location>
</feature>
<feature type="repeat" description="PPR" evidence="2">
    <location>
        <begin position="70"/>
        <end position="104"/>
    </location>
</feature>
<dbReference type="KEGG" id="dcr:108202973"/>
<keyword evidence="1" id="KW-0677">Repeat</keyword>
<keyword evidence="4" id="KW-1185">Reference proteome</keyword>
<dbReference type="PANTHER" id="PTHR47926">
    <property type="entry name" value="PENTATRICOPEPTIDE REPEAT-CONTAINING PROTEIN"/>
    <property type="match status" value="1"/>
</dbReference>
<proteinExistence type="predicted"/>
<dbReference type="PROSITE" id="PS51375">
    <property type="entry name" value="PPR"/>
    <property type="match status" value="7"/>
</dbReference>
<dbReference type="Proteomes" id="UP000077755">
    <property type="component" value="Chromosome 9"/>
</dbReference>
<feature type="repeat" description="PPR" evidence="2">
    <location>
        <begin position="295"/>
        <end position="329"/>
    </location>
</feature>
<dbReference type="GO" id="GO:0003723">
    <property type="term" value="F:RNA binding"/>
    <property type="evidence" value="ECO:0007669"/>
    <property type="project" value="InterPro"/>
</dbReference>
<dbReference type="FunFam" id="1.25.40.10:FF:000090">
    <property type="entry name" value="Pentatricopeptide repeat-containing protein, chloroplastic"/>
    <property type="match status" value="1"/>
</dbReference>
<dbReference type="InterPro" id="IPR046848">
    <property type="entry name" value="E_motif"/>
</dbReference>
<reference evidence="3" key="2">
    <citation type="submission" date="2022-03" db="EMBL/GenBank/DDBJ databases">
        <title>Draft title - Genomic analysis of global carrot germplasm unveils the trajectory of domestication and the origin of high carotenoid orange carrot.</title>
        <authorList>
            <person name="Iorizzo M."/>
            <person name="Ellison S."/>
            <person name="Senalik D."/>
            <person name="Macko-Podgorni A."/>
            <person name="Grzebelus D."/>
            <person name="Bostan H."/>
            <person name="Rolling W."/>
            <person name="Curaba J."/>
            <person name="Simon P."/>
        </authorList>
    </citation>
    <scope>NUCLEOTIDE SEQUENCE</scope>
    <source>
        <tissue evidence="3">Leaf</tissue>
    </source>
</reference>
<name>A0AAF0XV07_DAUCS</name>
<dbReference type="NCBIfam" id="TIGR00756">
    <property type="entry name" value="PPR"/>
    <property type="match status" value="8"/>
</dbReference>
<dbReference type="PANTHER" id="PTHR47926:SF545">
    <property type="entry name" value="PENTACOTRIPEPTIDE-REPEAT REGION OF PRORP DOMAIN-CONTAINING PROTEIN"/>
    <property type="match status" value="1"/>
</dbReference>
<dbReference type="Pfam" id="PF13041">
    <property type="entry name" value="PPR_2"/>
    <property type="match status" value="3"/>
</dbReference>
<evidence type="ECO:0000256" key="1">
    <source>
        <dbReference type="ARBA" id="ARBA00022737"/>
    </source>
</evidence>
<dbReference type="Gene3D" id="1.25.40.10">
    <property type="entry name" value="Tetratricopeptide repeat domain"/>
    <property type="match status" value="4"/>
</dbReference>
<protein>
    <recommendedName>
        <fullName evidence="5">Pentacotripeptide-repeat region of PRORP domain-containing protein</fullName>
    </recommendedName>
</protein>
<gene>
    <name evidence="3" type="ORF">DCAR_0934004</name>
</gene>
<feature type="repeat" description="PPR" evidence="2">
    <location>
        <begin position="398"/>
        <end position="432"/>
    </location>
</feature>
<dbReference type="EMBL" id="CP093351">
    <property type="protein sequence ID" value="WOH14485.1"/>
    <property type="molecule type" value="Genomic_DNA"/>
</dbReference>
<dbReference type="InterPro" id="IPR046960">
    <property type="entry name" value="PPR_At4g14850-like_plant"/>
</dbReference>
<feature type="repeat" description="PPR" evidence="2">
    <location>
        <begin position="433"/>
        <end position="467"/>
    </location>
</feature>
<reference evidence="3" key="1">
    <citation type="journal article" date="2016" name="Nat. Genet.">
        <title>A high-quality carrot genome assembly provides new insights into carotenoid accumulation and asterid genome evolution.</title>
        <authorList>
            <person name="Iorizzo M."/>
            <person name="Ellison S."/>
            <person name="Senalik D."/>
            <person name="Zeng P."/>
            <person name="Satapoomin P."/>
            <person name="Huang J."/>
            <person name="Bowman M."/>
            <person name="Iovene M."/>
            <person name="Sanseverino W."/>
            <person name="Cavagnaro P."/>
            <person name="Yildiz M."/>
            <person name="Macko-Podgorni A."/>
            <person name="Moranska E."/>
            <person name="Grzebelus E."/>
            <person name="Grzebelus D."/>
            <person name="Ashrafi H."/>
            <person name="Zheng Z."/>
            <person name="Cheng S."/>
            <person name="Spooner D."/>
            <person name="Van Deynze A."/>
            <person name="Simon P."/>
        </authorList>
    </citation>
    <scope>NUCLEOTIDE SEQUENCE</scope>
    <source>
        <tissue evidence="3">Leaf</tissue>
    </source>
</reference>
<dbReference type="InterPro" id="IPR011990">
    <property type="entry name" value="TPR-like_helical_dom_sf"/>
</dbReference>